<reference evidence="1 2" key="1">
    <citation type="journal article" date="2012" name="PLoS Pathog.">
        <title>The genome of the obligate intracellular parasite Trachipleistophora hominis: new insights into microsporidian genome dynamics and reductive evolution.</title>
        <authorList>
            <person name="Heinz E."/>
            <person name="Williams T.A."/>
            <person name="Nakjang S."/>
            <person name="Noel C.J."/>
            <person name="Swan D.C."/>
            <person name="Goldberg A.V."/>
            <person name="Harris S.R."/>
            <person name="Weinmaier T."/>
            <person name="Markert S."/>
            <person name="Becher D."/>
            <person name="Bernhardt J."/>
            <person name="Dagan T."/>
            <person name="Hacker C."/>
            <person name="Lucocq J.M."/>
            <person name="Schweder T."/>
            <person name="Rattei T."/>
            <person name="Hall N."/>
            <person name="Hirt R.P."/>
            <person name="Embley T.M."/>
        </authorList>
    </citation>
    <scope>NUCLEOTIDE SEQUENCE [LARGE SCALE GENOMIC DNA]</scope>
</reference>
<keyword evidence="2" id="KW-1185">Reference proteome</keyword>
<evidence type="ECO:0000313" key="1">
    <source>
        <dbReference type="EMBL" id="ELQ75036.1"/>
    </source>
</evidence>
<accession>L7JVG1</accession>
<protein>
    <submittedName>
        <fullName evidence="1">Uncharacterized protein</fullName>
    </submittedName>
</protein>
<sequence length="128" mass="15009">VNMSSDEESINDIFDENSANNELEILKRESSLNLDQIDEIIQNYYKIKVDGYNKALEDMRKYPFIKLFIGMLECADNSEILYYLSSVDVDDDFMTKVTFICQKKIFDNEKILKILKSKSSEQHLICEK</sequence>
<dbReference type="OrthoDB" id="10422255at2759"/>
<gene>
    <name evidence="1" type="ORF">THOM_2016</name>
</gene>
<dbReference type="VEuPathDB" id="MicrosporidiaDB:THOM_2016"/>
<name>L7JVG1_TRAHO</name>
<organism evidence="1 2">
    <name type="scientific">Trachipleistophora hominis</name>
    <name type="common">Microsporidian parasite</name>
    <dbReference type="NCBI Taxonomy" id="72359"/>
    <lineage>
        <taxon>Eukaryota</taxon>
        <taxon>Fungi</taxon>
        <taxon>Fungi incertae sedis</taxon>
        <taxon>Microsporidia</taxon>
        <taxon>Pleistophoridae</taxon>
        <taxon>Trachipleistophora</taxon>
    </lineage>
</organism>
<feature type="non-terminal residue" evidence="1">
    <location>
        <position position="1"/>
    </location>
</feature>
<dbReference type="Proteomes" id="UP000011185">
    <property type="component" value="Unassembled WGS sequence"/>
</dbReference>
<dbReference type="OMA" id="IGMLECA"/>
<proteinExistence type="predicted"/>
<evidence type="ECO:0000313" key="2">
    <source>
        <dbReference type="Proteomes" id="UP000011185"/>
    </source>
</evidence>
<dbReference type="AlphaFoldDB" id="L7JVG1"/>
<dbReference type="HOGENOM" id="CLU_145610_0_0_1"/>
<dbReference type="EMBL" id="JH993997">
    <property type="protein sequence ID" value="ELQ75036.1"/>
    <property type="molecule type" value="Genomic_DNA"/>
</dbReference>
<dbReference type="InParanoid" id="L7JVG1"/>